<sequence length="191" mass="21262">MYYTTTSELARIGINSILAKKLDGKVLRDRDEFESEEQYQASLAESIAEASTAEGDSYWQHENLRDTYFYAHARIAEAIDADDLKQGKLWAEEYAKVVAHAAVNSGCLARQAIRADAEGMKAGFDAFSIEEAAEYMGKEWYEAHKGDSKRDAYFSAMTYQKRPIEVFGEPGTLEDMAAFAIAVIENDGIVG</sequence>
<evidence type="ECO:0000313" key="2">
    <source>
        <dbReference type="Proteomes" id="UP000594961"/>
    </source>
</evidence>
<dbReference type="EMBL" id="CP063212">
    <property type="protein sequence ID" value="QOR47569.1"/>
    <property type="molecule type" value="Genomic_DNA"/>
</dbReference>
<accession>A0A7M1QZY3</accession>
<dbReference type="AlphaFoldDB" id="A0A7M1QZY3"/>
<name>A0A7M1QZY3_9ACTO</name>
<organism evidence="1 2">
    <name type="scientific">Trueperella pecoris</name>
    <dbReference type="NCBI Taxonomy" id="2733571"/>
    <lineage>
        <taxon>Bacteria</taxon>
        <taxon>Bacillati</taxon>
        <taxon>Actinomycetota</taxon>
        <taxon>Actinomycetes</taxon>
        <taxon>Actinomycetales</taxon>
        <taxon>Actinomycetaceae</taxon>
        <taxon>Trueperella</taxon>
    </lineage>
</organism>
<proteinExistence type="predicted"/>
<reference evidence="1 2" key="1">
    <citation type="submission" date="2020-10" db="EMBL/GenBank/DDBJ databases">
        <title>Trueperella pecoris sp. nov. isolated from bovine and porcine specimens.</title>
        <authorList>
            <person name="Schoenecker L."/>
            <person name="Schnydrig P."/>
            <person name="Brodard I."/>
            <person name="Thomann A."/>
            <person name="Hemphill A."/>
            <person name="Rodriguez-Campos S."/>
            <person name="Perreten V."/>
            <person name="Jores J."/>
            <person name="Kittl S."/>
        </authorList>
    </citation>
    <scope>NUCLEOTIDE SEQUENCE [LARGE SCALE GENOMIC DNA]</scope>
    <source>
        <strain evidence="1 2">19OD0592</strain>
    </source>
</reference>
<protein>
    <submittedName>
        <fullName evidence="1">Uncharacterized protein</fullName>
    </submittedName>
</protein>
<gene>
    <name evidence="1" type="ORF">INS90_10040</name>
</gene>
<dbReference type="Proteomes" id="UP000594961">
    <property type="component" value="Chromosome"/>
</dbReference>
<dbReference type="RefSeq" id="WP_197552871.1">
    <property type="nucleotide sequence ID" value="NZ_CP063212.1"/>
</dbReference>
<evidence type="ECO:0000313" key="1">
    <source>
        <dbReference type="EMBL" id="QOR47569.1"/>
    </source>
</evidence>